<dbReference type="OrthoDB" id="607at2157"/>
<evidence type="ECO:0000313" key="2">
    <source>
        <dbReference type="Proteomes" id="UP000032408"/>
    </source>
</evidence>
<dbReference type="KEGG" id="nin:NADRNF5_1613"/>
<dbReference type="EMBL" id="CP011070">
    <property type="protein sequence ID" value="AJW71294.1"/>
    <property type="molecule type" value="Genomic_DNA"/>
</dbReference>
<sequence length="46" mass="5346">MVCFRCDGKGQYRNEFGLMEKCESCQKKGMTFEKVDAEPDLDEEGY</sequence>
<reference evidence="2" key="1">
    <citation type="submission" date="2015-03" db="EMBL/GenBank/DDBJ databases">
        <title>Characterization of two novel Thaumarchaeota isolated from the Northern Adriatic Sea.</title>
        <authorList>
            <person name="Bayer B."/>
            <person name="Vojvoda J."/>
            <person name="Offre P."/>
            <person name="Srivastava A."/>
            <person name="Elisabeth N."/>
            <person name="Garcia J.A.L."/>
            <person name="Schleper C."/>
            <person name="Herndl G.J."/>
        </authorList>
    </citation>
    <scope>NUCLEOTIDE SEQUENCE [LARGE SCALE GENOMIC DNA]</scope>
    <source>
        <strain evidence="2">NF5</strain>
    </source>
</reference>
<organism evidence="1 2">
    <name type="scientific">Nitrosopumilus adriaticus</name>
    <dbReference type="NCBI Taxonomy" id="1580092"/>
    <lineage>
        <taxon>Archaea</taxon>
        <taxon>Nitrososphaerota</taxon>
        <taxon>Nitrososphaeria</taxon>
        <taxon>Nitrosopumilales</taxon>
        <taxon>Nitrosopumilaceae</taxon>
        <taxon>Nitrosopumilus</taxon>
    </lineage>
</organism>
<proteinExistence type="predicted"/>
<dbReference type="STRING" id="1580092.NADRNF5_1613"/>
<keyword evidence="2" id="KW-1185">Reference proteome</keyword>
<evidence type="ECO:0000313" key="1">
    <source>
        <dbReference type="EMBL" id="AJW71294.1"/>
    </source>
</evidence>
<accession>A0A0D5C3C9</accession>
<dbReference type="RefSeq" id="WP_192828309.1">
    <property type="nucleotide sequence ID" value="NZ_CP011070.1"/>
</dbReference>
<dbReference type="AlphaFoldDB" id="A0A0D5C3C9"/>
<dbReference type="GeneID" id="59167024"/>
<gene>
    <name evidence="1" type="ORF">NADRNF5_1613</name>
</gene>
<protein>
    <submittedName>
        <fullName evidence="1">Uncharacterized protein</fullName>
    </submittedName>
</protein>
<dbReference type="Proteomes" id="UP000032408">
    <property type="component" value="Chromosome"/>
</dbReference>
<reference evidence="1 2" key="2">
    <citation type="journal article" date="2016" name="ISME J.">
        <title>Physiological and genomic characterization of two novel marine thaumarchaeal strains indicates niche differentiation.</title>
        <authorList>
            <person name="Bayer B."/>
            <person name="Vojvoda J."/>
            <person name="Offre P."/>
            <person name="Alves R.J."/>
            <person name="Elisabeth N.H."/>
            <person name="Garcia J.A."/>
            <person name="Volland J.M."/>
            <person name="Srivastava A."/>
            <person name="Schleper C."/>
            <person name="Herndl G.J."/>
        </authorList>
    </citation>
    <scope>NUCLEOTIDE SEQUENCE [LARGE SCALE GENOMIC DNA]</scope>
    <source>
        <strain evidence="1 2">NF5</strain>
    </source>
</reference>
<dbReference type="HOGENOM" id="CLU_3178406_0_0_2"/>
<name>A0A0D5C3C9_9ARCH</name>